<proteinExistence type="predicted"/>
<comment type="caution">
    <text evidence="1">The sequence shown here is derived from an EMBL/GenBank/DDBJ whole genome shotgun (WGS) entry which is preliminary data.</text>
</comment>
<organism evidence="1 2">
    <name type="scientific">Periplaneta americana</name>
    <name type="common">American cockroach</name>
    <name type="synonym">Blatta americana</name>
    <dbReference type="NCBI Taxonomy" id="6978"/>
    <lineage>
        <taxon>Eukaryota</taxon>
        <taxon>Metazoa</taxon>
        <taxon>Ecdysozoa</taxon>
        <taxon>Arthropoda</taxon>
        <taxon>Hexapoda</taxon>
        <taxon>Insecta</taxon>
        <taxon>Pterygota</taxon>
        <taxon>Neoptera</taxon>
        <taxon>Polyneoptera</taxon>
        <taxon>Dictyoptera</taxon>
        <taxon>Blattodea</taxon>
        <taxon>Blattoidea</taxon>
        <taxon>Blattidae</taxon>
        <taxon>Blattinae</taxon>
        <taxon>Periplaneta</taxon>
    </lineage>
</organism>
<accession>A0ABQ8T0Y9</accession>
<reference evidence="1 2" key="1">
    <citation type="journal article" date="2022" name="Allergy">
        <title>Genome assembly and annotation of Periplaneta americana reveal a comprehensive cockroach allergen profile.</title>
        <authorList>
            <person name="Wang L."/>
            <person name="Xiong Q."/>
            <person name="Saelim N."/>
            <person name="Wang L."/>
            <person name="Nong W."/>
            <person name="Wan A.T."/>
            <person name="Shi M."/>
            <person name="Liu X."/>
            <person name="Cao Q."/>
            <person name="Hui J.H.L."/>
            <person name="Sookrung N."/>
            <person name="Leung T.F."/>
            <person name="Tungtrongchitr A."/>
            <person name="Tsui S.K.W."/>
        </authorList>
    </citation>
    <scope>NUCLEOTIDE SEQUENCE [LARGE SCALE GENOMIC DNA]</scope>
    <source>
        <strain evidence="1">PWHHKU_190912</strain>
    </source>
</reference>
<name>A0ABQ8T0Y9_PERAM</name>
<evidence type="ECO:0000313" key="2">
    <source>
        <dbReference type="Proteomes" id="UP001148838"/>
    </source>
</evidence>
<dbReference type="Proteomes" id="UP001148838">
    <property type="component" value="Unassembled WGS sequence"/>
</dbReference>
<dbReference type="EMBL" id="JAJSOF020000017">
    <property type="protein sequence ID" value="KAJ4439653.1"/>
    <property type="molecule type" value="Genomic_DNA"/>
</dbReference>
<sequence>MIPKLNNLDDDVQSGVDISINAENVSNSMAYDTPPNKGDSTFVRQGQFSCRTCSYMKNCPPRLDLQLASRILLKKSKVTDVRDLFSYVKEESRSFYESLFQSSETWKMKRRVKVMTDEEGNRVENMDVE</sequence>
<keyword evidence="2" id="KW-1185">Reference proteome</keyword>
<evidence type="ECO:0000313" key="1">
    <source>
        <dbReference type="EMBL" id="KAJ4439653.1"/>
    </source>
</evidence>
<gene>
    <name evidence="1" type="ORF">ANN_07781</name>
</gene>
<protein>
    <submittedName>
        <fullName evidence="1">Uncharacterized protein</fullName>
    </submittedName>
</protein>